<proteinExistence type="predicted"/>
<dbReference type="EMBL" id="AJWZ01004908">
    <property type="protein sequence ID" value="EKC64064.1"/>
    <property type="molecule type" value="Genomic_DNA"/>
</dbReference>
<gene>
    <name evidence="3" type="ORF">OBE_07145</name>
</gene>
<dbReference type="GO" id="GO:0030976">
    <property type="term" value="F:thiamine pyrophosphate binding"/>
    <property type="evidence" value="ECO:0007669"/>
    <property type="project" value="InterPro"/>
</dbReference>
<dbReference type="Pfam" id="PF02775">
    <property type="entry name" value="TPP_enzyme_C"/>
    <property type="match status" value="1"/>
</dbReference>
<protein>
    <submittedName>
        <fullName evidence="3">Thiamine pyrophosphate protein domain protein TPP-binding protein</fullName>
    </submittedName>
</protein>
<evidence type="ECO:0000256" key="1">
    <source>
        <dbReference type="ARBA" id="ARBA00023002"/>
    </source>
</evidence>
<dbReference type="AlphaFoldDB" id="K1T983"/>
<keyword evidence="1" id="KW-0560">Oxidoreductase</keyword>
<dbReference type="PANTHER" id="PTHR48084">
    <property type="entry name" value="2-OXOGLUTARATE OXIDOREDUCTASE SUBUNIT KORB-RELATED"/>
    <property type="match status" value="1"/>
</dbReference>
<dbReference type="SUPFAM" id="SSF52518">
    <property type="entry name" value="Thiamin diphosphate-binding fold (THDP-binding)"/>
    <property type="match status" value="1"/>
</dbReference>
<evidence type="ECO:0000259" key="2">
    <source>
        <dbReference type="Pfam" id="PF02775"/>
    </source>
</evidence>
<reference evidence="3" key="1">
    <citation type="journal article" date="2013" name="Environ. Microbiol.">
        <title>Microbiota from the distal guts of lean and obese adolescents exhibit partial functional redundancy besides clear differences in community structure.</title>
        <authorList>
            <person name="Ferrer M."/>
            <person name="Ruiz A."/>
            <person name="Lanza F."/>
            <person name="Haange S.B."/>
            <person name="Oberbach A."/>
            <person name="Till H."/>
            <person name="Bargiela R."/>
            <person name="Campoy C."/>
            <person name="Segura M.T."/>
            <person name="Richter M."/>
            <person name="von Bergen M."/>
            <person name="Seifert J."/>
            <person name="Suarez A."/>
        </authorList>
    </citation>
    <scope>NUCLEOTIDE SEQUENCE</scope>
</reference>
<feature type="domain" description="Thiamine pyrophosphate enzyme TPP-binding" evidence="2">
    <location>
        <begin position="2"/>
        <end position="95"/>
    </location>
</feature>
<dbReference type="InterPro" id="IPR029061">
    <property type="entry name" value="THDP-binding"/>
</dbReference>
<dbReference type="GO" id="GO:0016625">
    <property type="term" value="F:oxidoreductase activity, acting on the aldehyde or oxo group of donors, iron-sulfur protein as acceptor"/>
    <property type="evidence" value="ECO:0007669"/>
    <property type="project" value="UniProtKB-ARBA"/>
</dbReference>
<accession>K1T983</accession>
<dbReference type="GO" id="GO:0045333">
    <property type="term" value="P:cellular respiration"/>
    <property type="evidence" value="ECO:0007669"/>
    <property type="project" value="UniProtKB-ARBA"/>
</dbReference>
<comment type="caution">
    <text evidence="3">The sequence shown here is derived from an EMBL/GenBank/DDBJ whole genome shotgun (WGS) entry which is preliminary data.</text>
</comment>
<name>K1T983_9ZZZZ</name>
<evidence type="ECO:0000313" key="3">
    <source>
        <dbReference type="EMBL" id="EKC64064.1"/>
    </source>
</evidence>
<feature type="non-terminal residue" evidence="3">
    <location>
        <position position="1"/>
    </location>
</feature>
<organism evidence="3">
    <name type="scientific">human gut metagenome</name>
    <dbReference type="NCBI Taxonomy" id="408170"/>
    <lineage>
        <taxon>unclassified sequences</taxon>
        <taxon>metagenomes</taxon>
        <taxon>organismal metagenomes</taxon>
    </lineage>
</organism>
<dbReference type="InterPro" id="IPR051457">
    <property type="entry name" value="2-oxoacid:Fd_oxidoreductase"/>
</dbReference>
<dbReference type="InterPro" id="IPR011766">
    <property type="entry name" value="TPP_enzyme_TPP-bd"/>
</dbReference>
<dbReference type="PANTHER" id="PTHR48084:SF3">
    <property type="entry name" value="SUBUNIT OF PYRUVATE:FLAVODOXIN OXIDOREDUCTASE"/>
    <property type="match status" value="1"/>
</dbReference>
<sequence>NDNICVFVVNNSVFGMTGGQMAPTTLPHQKTATSPKGKDPAKYGTLNVVDVLGKMDIAYLARGELVGPAGMNNCKKLIRKAFEHQLNGDGFSLVELLSPCPTNLNMPPVKAREHVHTEMTKYFPIGEYIDKKGGNQA</sequence>
<dbReference type="Gene3D" id="3.40.50.970">
    <property type="match status" value="1"/>
</dbReference>